<feature type="compositionally biased region" description="Basic and acidic residues" evidence="2">
    <location>
        <begin position="25"/>
        <end position="34"/>
    </location>
</feature>
<protein>
    <submittedName>
        <fullName evidence="3">DUF349 domain-containing protein</fullName>
    </submittedName>
</protein>
<evidence type="ECO:0000256" key="2">
    <source>
        <dbReference type="SAM" id="MobiDB-lite"/>
    </source>
</evidence>
<comment type="caution">
    <text evidence="3">The sequence shown here is derived from an EMBL/GenBank/DDBJ whole genome shotgun (WGS) entry which is preliminary data.</text>
</comment>
<evidence type="ECO:0000313" key="3">
    <source>
        <dbReference type="EMBL" id="REJ05453.1"/>
    </source>
</evidence>
<feature type="region of interest" description="Disordered" evidence="2">
    <location>
        <begin position="1"/>
        <end position="34"/>
    </location>
</feature>
<dbReference type="InterPro" id="IPR007139">
    <property type="entry name" value="DUF349"/>
</dbReference>
<dbReference type="OrthoDB" id="5422202at2"/>
<dbReference type="Pfam" id="PF03993">
    <property type="entry name" value="DUF349"/>
    <property type="match status" value="3"/>
</dbReference>
<feature type="coiled-coil region" evidence="1">
    <location>
        <begin position="380"/>
        <end position="423"/>
    </location>
</feature>
<organism evidence="3 4">
    <name type="scientific">Microbacterium bovistercoris</name>
    <dbReference type="NCBI Taxonomy" id="2293570"/>
    <lineage>
        <taxon>Bacteria</taxon>
        <taxon>Bacillati</taxon>
        <taxon>Actinomycetota</taxon>
        <taxon>Actinomycetes</taxon>
        <taxon>Micrococcales</taxon>
        <taxon>Microbacteriaceae</taxon>
        <taxon>Microbacterium</taxon>
    </lineage>
</organism>
<accession>A0A371NT23</accession>
<keyword evidence="1" id="KW-0175">Coiled coil</keyword>
<evidence type="ECO:0000256" key="1">
    <source>
        <dbReference type="SAM" id="Coils"/>
    </source>
</evidence>
<dbReference type="EMBL" id="QUAB01000041">
    <property type="protein sequence ID" value="REJ05453.1"/>
    <property type="molecule type" value="Genomic_DNA"/>
</dbReference>
<dbReference type="AlphaFoldDB" id="A0A371NT23"/>
<evidence type="ECO:0000313" key="4">
    <source>
        <dbReference type="Proteomes" id="UP000262172"/>
    </source>
</evidence>
<proteinExistence type="predicted"/>
<feature type="compositionally biased region" description="Low complexity" evidence="2">
    <location>
        <begin position="1"/>
        <end position="23"/>
    </location>
</feature>
<dbReference type="Proteomes" id="UP000262172">
    <property type="component" value="Unassembled WGS sequence"/>
</dbReference>
<name>A0A371NT23_9MICO</name>
<gene>
    <name evidence="3" type="ORF">DY023_09385</name>
</gene>
<reference evidence="3 4" key="1">
    <citation type="submission" date="2018-08" db="EMBL/GenBank/DDBJ databases">
        <title>Isolation, diversity and antifungal activity of Actinobacteria from cow dung.</title>
        <authorList>
            <person name="Ling L."/>
        </authorList>
    </citation>
    <scope>NUCLEOTIDE SEQUENCE [LARGE SCALE GENOMIC DNA]</scope>
    <source>
        <strain evidence="3 4">NEAU-LLE</strain>
    </source>
</reference>
<keyword evidence="4" id="KW-1185">Reference proteome</keyword>
<sequence length="432" mass="47165">MPRKLPAQAASVAPAPVAPTSSPEEIAKWGRVSEDGTVEVREGDTWRAVGQYPDGTPEEALAYFARKFDDIAVKVTTLEKRVQTGEASAADLSKQAKHIVGELTDAAAVGDLAGLRARVDALLESLSEASAQEAQAAKEAVDAAIVERTAIVEEAERIASLDLSKVQWKQVTADMTALFDKWQAHQQTGPRLPKGTAQQLWKRFRDARSTVDKARRAYFSELDDTHRVARDAKTRLVERAEALAPRGVDGIPAYRGLLDEWKAAGRAGRKADDALWAKFKAAGDALYQARAEQAAAEEADSAPKIEAREALLVEAKAVADEPDIKKARALLTRIQRQWDEIGRIFPRDKERALDDKLRSIEQALKGREDVDWKRNNPETKARANDLSSQLLEAIEKLESELAAAEAAGNAKAAKDAKDALEARRAWLNALGG</sequence>